<dbReference type="Proteomes" id="UP000887013">
    <property type="component" value="Unassembled WGS sequence"/>
</dbReference>
<name>A0A8X6K931_NEPPI</name>
<comment type="caution">
    <text evidence="1">The sequence shown here is derived from an EMBL/GenBank/DDBJ whole genome shotgun (WGS) entry which is preliminary data.</text>
</comment>
<keyword evidence="2" id="KW-1185">Reference proteome</keyword>
<dbReference type="PANTHER" id="PTHR46114">
    <property type="entry name" value="APPLE DOMAIN-CONTAINING PROTEIN"/>
    <property type="match status" value="1"/>
</dbReference>
<sequence length="89" mass="10913">SHMDFPPDNLRSISEEQRDRFHQDIKDIERKYQGGWDKNMHADYCWMLTRDRNCAIIACKKFKPQENFLLFSRPEATSEIWQQWFSTIW</sequence>
<accession>A0A8X6K931</accession>
<dbReference type="OrthoDB" id="6744094at2759"/>
<feature type="non-terminal residue" evidence="1">
    <location>
        <position position="1"/>
    </location>
</feature>
<dbReference type="AlphaFoldDB" id="A0A8X6K931"/>
<evidence type="ECO:0000313" key="2">
    <source>
        <dbReference type="Proteomes" id="UP000887013"/>
    </source>
</evidence>
<evidence type="ECO:0000313" key="1">
    <source>
        <dbReference type="EMBL" id="GFS32420.1"/>
    </source>
</evidence>
<proteinExistence type="predicted"/>
<gene>
    <name evidence="1" type="ORF">NPIL_468461</name>
</gene>
<protein>
    <submittedName>
        <fullName evidence="1">Uncharacterized protein</fullName>
    </submittedName>
</protein>
<dbReference type="PANTHER" id="PTHR46114:SF1">
    <property type="entry name" value="ZAD DOMAIN-CONTAINING PROTEIN"/>
    <property type="match status" value="1"/>
</dbReference>
<reference evidence="1" key="1">
    <citation type="submission" date="2020-08" db="EMBL/GenBank/DDBJ databases">
        <title>Multicomponent nature underlies the extraordinary mechanical properties of spider dragline silk.</title>
        <authorList>
            <person name="Kono N."/>
            <person name="Nakamura H."/>
            <person name="Mori M."/>
            <person name="Yoshida Y."/>
            <person name="Ohtoshi R."/>
            <person name="Malay A.D."/>
            <person name="Moran D.A.P."/>
            <person name="Tomita M."/>
            <person name="Numata K."/>
            <person name="Arakawa K."/>
        </authorList>
    </citation>
    <scope>NUCLEOTIDE SEQUENCE</scope>
</reference>
<organism evidence="1 2">
    <name type="scientific">Nephila pilipes</name>
    <name type="common">Giant wood spider</name>
    <name type="synonym">Nephila maculata</name>
    <dbReference type="NCBI Taxonomy" id="299642"/>
    <lineage>
        <taxon>Eukaryota</taxon>
        <taxon>Metazoa</taxon>
        <taxon>Ecdysozoa</taxon>
        <taxon>Arthropoda</taxon>
        <taxon>Chelicerata</taxon>
        <taxon>Arachnida</taxon>
        <taxon>Araneae</taxon>
        <taxon>Araneomorphae</taxon>
        <taxon>Entelegynae</taxon>
        <taxon>Araneoidea</taxon>
        <taxon>Nephilidae</taxon>
        <taxon>Nephila</taxon>
    </lineage>
</organism>
<dbReference type="EMBL" id="BMAW01042078">
    <property type="protein sequence ID" value="GFS32420.1"/>
    <property type="molecule type" value="Genomic_DNA"/>
</dbReference>